<name>A0A9N8KM40_9PEZI</name>
<reference evidence="3" key="1">
    <citation type="submission" date="2020-06" db="EMBL/GenBank/DDBJ databases">
        <authorList>
            <person name="Onetto C."/>
        </authorList>
    </citation>
    <scope>NUCLEOTIDE SEQUENCE</scope>
</reference>
<keyword evidence="4" id="KW-1185">Reference proteome</keyword>
<evidence type="ECO:0000259" key="2">
    <source>
        <dbReference type="Pfam" id="PF09825"/>
    </source>
</evidence>
<dbReference type="EMBL" id="CAINUL010000003">
    <property type="protein sequence ID" value="CAD0109391.1"/>
    <property type="molecule type" value="Genomic_DNA"/>
</dbReference>
<sequence>MRPALAFAIASVTRRAAAIPCLPQAPPQIGLDPLHAMIYRGTNGCEGCSESVQVLLGSAYPGIEVVFAGPDEDVKINAETLRHMDMFVQPGGPDLKEAWKEAKPYASDVRDFVARGGWYMGFCLGAYLAGPKNGFGLLPEGDRIMRAIVRPHSQVRDSQDAVIQVDWSFTTGQNRGTTERKRWLYFQDGAAFVLSDNSPTTVIARYSHNGDVAATLNAFGNGWVANVDDLADVENPDGIKSDIGVDFVRATLYAASKNTLGPRTIRSPALRELIVAGNL</sequence>
<evidence type="ECO:0000313" key="3">
    <source>
        <dbReference type="EMBL" id="CAD0109391.1"/>
    </source>
</evidence>
<dbReference type="InterPro" id="IPR029062">
    <property type="entry name" value="Class_I_gatase-like"/>
</dbReference>
<accession>A0A9N8KM40</accession>
<keyword evidence="1" id="KW-0732">Signal</keyword>
<dbReference type="SUPFAM" id="SSF52317">
    <property type="entry name" value="Class I glutamine amidotransferase-like"/>
    <property type="match status" value="1"/>
</dbReference>
<feature type="domain" description="Biotin-protein ligase N-terminal" evidence="2">
    <location>
        <begin position="82"/>
        <end position="132"/>
    </location>
</feature>
<feature type="signal peptide" evidence="1">
    <location>
        <begin position="1"/>
        <end position="18"/>
    </location>
</feature>
<comment type="caution">
    <text evidence="3">The sequence shown here is derived from an EMBL/GenBank/DDBJ whole genome shotgun (WGS) entry which is preliminary data.</text>
</comment>
<evidence type="ECO:0000256" key="1">
    <source>
        <dbReference type="SAM" id="SignalP"/>
    </source>
</evidence>
<dbReference type="Proteomes" id="UP000745764">
    <property type="component" value="Unassembled WGS sequence"/>
</dbReference>
<feature type="chain" id="PRO_5040105268" description="Biotin-protein ligase N-terminal domain-containing protein" evidence="1">
    <location>
        <begin position="19"/>
        <end position="279"/>
    </location>
</feature>
<gene>
    <name evidence="3" type="ORF">AWRI4620_LOCUS3646</name>
</gene>
<dbReference type="OrthoDB" id="10250105at2759"/>
<dbReference type="Pfam" id="PF09825">
    <property type="entry name" value="BPL_N"/>
    <property type="match status" value="1"/>
</dbReference>
<organism evidence="3 4">
    <name type="scientific">Aureobasidium uvarum</name>
    <dbReference type="NCBI Taxonomy" id="2773716"/>
    <lineage>
        <taxon>Eukaryota</taxon>
        <taxon>Fungi</taxon>
        <taxon>Dikarya</taxon>
        <taxon>Ascomycota</taxon>
        <taxon>Pezizomycotina</taxon>
        <taxon>Dothideomycetes</taxon>
        <taxon>Dothideomycetidae</taxon>
        <taxon>Dothideales</taxon>
        <taxon>Saccotheciaceae</taxon>
        <taxon>Aureobasidium</taxon>
    </lineage>
</organism>
<protein>
    <recommendedName>
        <fullName evidence="2">Biotin-protein ligase N-terminal domain-containing protein</fullName>
    </recommendedName>
</protein>
<evidence type="ECO:0000313" key="4">
    <source>
        <dbReference type="Proteomes" id="UP000745764"/>
    </source>
</evidence>
<dbReference type="AlphaFoldDB" id="A0A9N8KM40"/>
<proteinExistence type="predicted"/>
<dbReference type="InterPro" id="IPR019197">
    <property type="entry name" value="Biotin-prot_ligase_N"/>
</dbReference>